<dbReference type="SMART" id="SM01400">
    <property type="entry name" value="Pribosyltran_N"/>
    <property type="match status" value="1"/>
</dbReference>
<protein>
    <recommendedName>
        <fullName evidence="3">ribose-phosphate diphosphokinase</fullName>
        <ecNumber evidence="3">2.7.6.1</ecNumber>
    </recommendedName>
</protein>
<feature type="domain" description="Ribose-phosphate pyrophosphokinase N-terminal" evidence="13">
    <location>
        <begin position="250"/>
        <end position="363"/>
    </location>
</feature>
<dbReference type="CDD" id="cd06223">
    <property type="entry name" value="PRTases_typeI"/>
    <property type="match status" value="1"/>
</dbReference>
<accession>A0A7S3L1Q2</accession>
<feature type="region of interest" description="Disordered" evidence="12">
    <location>
        <begin position="182"/>
        <end position="227"/>
    </location>
</feature>
<dbReference type="EMBL" id="HBIM01005862">
    <property type="protein sequence ID" value="CAE0407156.1"/>
    <property type="molecule type" value="Transcribed_RNA"/>
</dbReference>
<dbReference type="PANTHER" id="PTHR10210:SF32">
    <property type="entry name" value="RIBOSE-PHOSPHATE PYROPHOSPHOKINASE 2"/>
    <property type="match status" value="1"/>
</dbReference>
<keyword evidence="10" id="KW-0460">Magnesium</keyword>
<evidence type="ECO:0000256" key="1">
    <source>
        <dbReference type="ARBA" id="ARBA00004996"/>
    </source>
</evidence>
<evidence type="ECO:0000259" key="13">
    <source>
        <dbReference type="Pfam" id="PF13793"/>
    </source>
</evidence>
<proteinExistence type="inferred from homology"/>
<dbReference type="GO" id="GO:0005737">
    <property type="term" value="C:cytoplasm"/>
    <property type="evidence" value="ECO:0007669"/>
    <property type="project" value="TreeGrafter"/>
</dbReference>
<dbReference type="FunFam" id="3.40.50.2020:FF:000007">
    <property type="entry name" value="Ribose-phosphate pyrophosphokinase"/>
    <property type="match status" value="1"/>
</dbReference>
<dbReference type="GO" id="GO:0000287">
    <property type="term" value="F:magnesium ion binding"/>
    <property type="evidence" value="ECO:0007669"/>
    <property type="project" value="InterPro"/>
</dbReference>
<dbReference type="InterPro" id="IPR029099">
    <property type="entry name" value="Pribosyltran_N"/>
</dbReference>
<evidence type="ECO:0000256" key="12">
    <source>
        <dbReference type="SAM" id="MobiDB-lite"/>
    </source>
</evidence>
<evidence type="ECO:0000313" key="14">
    <source>
        <dbReference type="EMBL" id="CAE0407156.1"/>
    </source>
</evidence>
<evidence type="ECO:0000256" key="8">
    <source>
        <dbReference type="ARBA" id="ARBA00022777"/>
    </source>
</evidence>
<feature type="compositionally biased region" description="Polar residues" evidence="12">
    <location>
        <begin position="186"/>
        <end position="195"/>
    </location>
</feature>
<dbReference type="SUPFAM" id="SSF53271">
    <property type="entry name" value="PRTase-like"/>
    <property type="match status" value="2"/>
</dbReference>
<dbReference type="Gene3D" id="3.40.50.2020">
    <property type="match status" value="2"/>
</dbReference>
<dbReference type="InterPro" id="IPR005946">
    <property type="entry name" value="Rib-P_diPkinase"/>
</dbReference>
<dbReference type="NCBIfam" id="TIGR01251">
    <property type="entry name" value="ribP_PPkin"/>
    <property type="match status" value="1"/>
</dbReference>
<comment type="similarity">
    <text evidence="2">Belongs to the ribose-phosphate pyrophosphokinase family.</text>
</comment>
<dbReference type="GO" id="GO:0016301">
    <property type="term" value="F:kinase activity"/>
    <property type="evidence" value="ECO:0007669"/>
    <property type="project" value="UniProtKB-KW"/>
</dbReference>
<evidence type="ECO:0000256" key="5">
    <source>
        <dbReference type="ARBA" id="ARBA00022723"/>
    </source>
</evidence>
<dbReference type="GO" id="GO:0006015">
    <property type="term" value="P:5-phosphoribose 1-diphosphate biosynthetic process"/>
    <property type="evidence" value="ECO:0007669"/>
    <property type="project" value="TreeGrafter"/>
</dbReference>
<keyword evidence="8" id="KW-0418">Kinase</keyword>
<sequence>MCVCLCGRTIKHMSLRKAASSSVLRSVGPSSWWWRRTLSTGSSRGVAALANTYNNHGNKQSSNKSSFREGGGFTALSLLVGSLSFLSNKSKCEEEVEDDDWADDELVVHDADDEEAYDVFSSSDPLPYMSEDGIPLERILLSQLAVPEKTREQLQDASSDFSKSVRAFGSCLESTEAIRRRDTPLATASAQNDNVSAEERISTLSQRDRAHPENNNNNNNNNNKETTVTTQKVYFYKTSHIHDGMADKFVLLAGPSSEDLGGDIGHLLGVGVSRAEVGKFADGESKVQVEDNVRGKHVYIVNSTVTSDAIMELLLMTSALRRASAKRITAVIPYFGYARQDERKRTREPIAAADMANMLNIMGVDRVICVDLHNDQVRGFFAPHIPVEHLMPTPVAAAYFHEELSSVVSPEAGNDPDYYPKVTVVACHEGQVGRATQVRDVLQFLSGREIELAVLSKSRMKPGETSYEPRLVGRVEGRKCILVDDIVNTGSTLISNVHALREQGADTIYAWATHGVFGETEKNDAPERIQALEDLEYLLISNSVANPRILPPKIRVLNISPLLAEAIARALTDQSISSIASLENVEHVERYDG</sequence>
<dbReference type="AlphaFoldDB" id="A0A7S3L1Q2"/>
<dbReference type="InterPro" id="IPR000836">
    <property type="entry name" value="PRTase_dom"/>
</dbReference>
<evidence type="ECO:0000256" key="3">
    <source>
        <dbReference type="ARBA" id="ARBA00013247"/>
    </source>
</evidence>
<dbReference type="GO" id="GO:0006164">
    <property type="term" value="P:purine nucleotide biosynthetic process"/>
    <property type="evidence" value="ECO:0007669"/>
    <property type="project" value="TreeGrafter"/>
</dbReference>
<dbReference type="PANTHER" id="PTHR10210">
    <property type="entry name" value="RIBOSE-PHOSPHATE DIPHOSPHOKINASE FAMILY MEMBER"/>
    <property type="match status" value="1"/>
</dbReference>
<evidence type="ECO:0000256" key="10">
    <source>
        <dbReference type="ARBA" id="ARBA00022842"/>
    </source>
</evidence>
<dbReference type="GO" id="GO:0004749">
    <property type="term" value="F:ribose phosphate diphosphokinase activity"/>
    <property type="evidence" value="ECO:0007669"/>
    <property type="project" value="UniProtKB-EC"/>
</dbReference>
<comment type="pathway">
    <text evidence="1">Metabolic intermediate biosynthesis; 5-phospho-alpha-D-ribose 1-diphosphate biosynthesis; 5-phospho-alpha-D-ribose 1-diphosphate from D-ribose 5-phosphate (route I): step 1/1.</text>
</comment>
<evidence type="ECO:0000256" key="2">
    <source>
        <dbReference type="ARBA" id="ARBA00006478"/>
    </source>
</evidence>
<comment type="catalytic activity">
    <reaction evidence="11">
        <text>D-ribose 5-phosphate + ATP = 5-phospho-alpha-D-ribose 1-diphosphate + AMP + H(+)</text>
        <dbReference type="Rhea" id="RHEA:15609"/>
        <dbReference type="ChEBI" id="CHEBI:15378"/>
        <dbReference type="ChEBI" id="CHEBI:30616"/>
        <dbReference type="ChEBI" id="CHEBI:58017"/>
        <dbReference type="ChEBI" id="CHEBI:78346"/>
        <dbReference type="ChEBI" id="CHEBI:456215"/>
        <dbReference type="EC" id="2.7.6.1"/>
    </reaction>
</comment>
<evidence type="ECO:0000256" key="6">
    <source>
        <dbReference type="ARBA" id="ARBA00022727"/>
    </source>
</evidence>
<evidence type="ECO:0000256" key="4">
    <source>
        <dbReference type="ARBA" id="ARBA00022679"/>
    </source>
</evidence>
<keyword evidence="6" id="KW-0545">Nucleotide biosynthesis</keyword>
<evidence type="ECO:0000256" key="9">
    <source>
        <dbReference type="ARBA" id="ARBA00022840"/>
    </source>
</evidence>
<evidence type="ECO:0000256" key="7">
    <source>
        <dbReference type="ARBA" id="ARBA00022741"/>
    </source>
</evidence>
<dbReference type="GO" id="GO:0002189">
    <property type="term" value="C:ribose phosphate diphosphokinase complex"/>
    <property type="evidence" value="ECO:0007669"/>
    <property type="project" value="TreeGrafter"/>
</dbReference>
<dbReference type="Pfam" id="PF13793">
    <property type="entry name" value="Pribosyltran_N"/>
    <property type="match status" value="1"/>
</dbReference>
<keyword evidence="5" id="KW-0479">Metal-binding</keyword>
<dbReference type="EC" id="2.7.6.1" evidence="3"/>
<evidence type="ECO:0000256" key="11">
    <source>
        <dbReference type="ARBA" id="ARBA00049535"/>
    </source>
</evidence>
<gene>
    <name evidence="14" type="ORF">ACOF00016_LOCUS4983</name>
</gene>
<dbReference type="InterPro" id="IPR029057">
    <property type="entry name" value="PRTase-like"/>
</dbReference>
<reference evidence="14" key="1">
    <citation type="submission" date="2021-01" db="EMBL/GenBank/DDBJ databases">
        <authorList>
            <person name="Corre E."/>
            <person name="Pelletier E."/>
            <person name="Niang G."/>
            <person name="Scheremetjew M."/>
            <person name="Finn R."/>
            <person name="Kale V."/>
            <person name="Holt S."/>
            <person name="Cochrane G."/>
            <person name="Meng A."/>
            <person name="Brown T."/>
            <person name="Cohen L."/>
        </authorList>
    </citation>
    <scope>NUCLEOTIDE SEQUENCE</scope>
    <source>
        <strain evidence="14">CCMP127</strain>
    </source>
</reference>
<keyword evidence="7" id="KW-0547">Nucleotide-binding</keyword>
<feature type="compositionally biased region" description="Basic and acidic residues" evidence="12">
    <location>
        <begin position="197"/>
        <end position="212"/>
    </location>
</feature>
<keyword evidence="9" id="KW-0067">ATP-binding</keyword>
<dbReference type="Pfam" id="PF14572">
    <property type="entry name" value="Pribosyl_synth"/>
    <property type="match status" value="1"/>
</dbReference>
<organism evidence="14">
    <name type="scientific">Amphora coffeiformis</name>
    <dbReference type="NCBI Taxonomy" id="265554"/>
    <lineage>
        <taxon>Eukaryota</taxon>
        <taxon>Sar</taxon>
        <taxon>Stramenopiles</taxon>
        <taxon>Ochrophyta</taxon>
        <taxon>Bacillariophyta</taxon>
        <taxon>Bacillariophyceae</taxon>
        <taxon>Bacillariophycidae</taxon>
        <taxon>Thalassiophysales</taxon>
        <taxon>Catenulaceae</taxon>
        <taxon>Amphora</taxon>
    </lineage>
</organism>
<name>A0A7S3L1Q2_9STRA</name>
<keyword evidence="4" id="KW-0808">Transferase</keyword>
<feature type="compositionally biased region" description="Low complexity" evidence="12">
    <location>
        <begin position="214"/>
        <end position="223"/>
    </location>
</feature>
<dbReference type="GO" id="GO:0005524">
    <property type="term" value="F:ATP binding"/>
    <property type="evidence" value="ECO:0007669"/>
    <property type="project" value="UniProtKB-KW"/>
</dbReference>